<sequence length="322" mass="35248">MTSPFTHDMTTRYFKRHKYFGLNAKDVKFFKQGTLPCFTEAGGIILKSFDEVSEAPDGNGGIYAALAREGIIDDMRARGIEHVYAYCVDNALVQVGDPAFVGCCVERRCDAGAKVITKAYPTEPVGVFATRINSETGKKEYHVVEYSEIPESLATAKDKRTGELKFNAANIALHYYSFEFLAKCCLDLKLPHHIARKKIPFLDVATGETVTPEQPNGIKLEAFIFDVYKYANSVCVVQGHRARDFAPVKNAEGTGKDSPDTARELITTLHAQWITDAGGVIENVPEGVPPACEIAASASYAGENIPPGVRVPHASYVQTFAK</sequence>
<comment type="similarity">
    <text evidence="2">Belongs to the UDPGP type 1 family.</text>
</comment>
<dbReference type="AlphaFoldDB" id="A0A7S0PM19"/>
<gene>
    <name evidence="7" type="ORF">OMED0929_LOCUS4537</name>
</gene>
<dbReference type="InterPro" id="IPR002618">
    <property type="entry name" value="UDPGP_fam"/>
</dbReference>
<keyword evidence="5" id="KW-0548">Nucleotidyltransferase</keyword>
<evidence type="ECO:0000256" key="4">
    <source>
        <dbReference type="ARBA" id="ARBA00022679"/>
    </source>
</evidence>
<accession>A0A7S0PM19</accession>
<dbReference type="SUPFAM" id="SSF53448">
    <property type="entry name" value="Nucleotide-diphospho-sugar transferases"/>
    <property type="match status" value="1"/>
</dbReference>
<organism evidence="7">
    <name type="scientific">Ostreococcus mediterraneus</name>
    <dbReference type="NCBI Taxonomy" id="1486918"/>
    <lineage>
        <taxon>Eukaryota</taxon>
        <taxon>Viridiplantae</taxon>
        <taxon>Chlorophyta</taxon>
        <taxon>Mamiellophyceae</taxon>
        <taxon>Mamiellales</taxon>
        <taxon>Bathycoccaceae</taxon>
        <taxon>Ostreococcus</taxon>
    </lineage>
</organism>
<evidence type="ECO:0000313" key="7">
    <source>
        <dbReference type="EMBL" id="CAD8583722.1"/>
    </source>
</evidence>
<evidence type="ECO:0000256" key="3">
    <source>
        <dbReference type="ARBA" id="ARBA00012457"/>
    </source>
</evidence>
<proteinExistence type="inferred from homology"/>
<evidence type="ECO:0000256" key="1">
    <source>
        <dbReference type="ARBA" id="ARBA00005208"/>
    </source>
</evidence>
<protein>
    <recommendedName>
        <fullName evidence="3">UDP-N-acetylglucosamine diphosphorylase</fullName>
        <ecNumber evidence="3">2.7.7.23</ecNumber>
    </recommendedName>
</protein>
<comment type="pathway">
    <text evidence="1">Nucleotide-sugar biosynthesis; UDP-N-acetyl-alpha-D-glucosamine biosynthesis; UDP-N-acetyl-alpha-D-glucosamine from N-acetyl-alpha-D-glucosamine 1-phosphate: step 1/1.</text>
</comment>
<comment type="catalytic activity">
    <reaction evidence="6">
        <text>N-acetyl-alpha-D-glucosamine 1-phosphate + UTP + H(+) = UDP-N-acetyl-alpha-D-glucosamine + diphosphate</text>
        <dbReference type="Rhea" id="RHEA:13509"/>
        <dbReference type="ChEBI" id="CHEBI:15378"/>
        <dbReference type="ChEBI" id="CHEBI:33019"/>
        <dbReference type="ChEBI" id="CHEBI:46398"/>
        <dbReference type="ChEBI" id="CHEBI:57705"/>
        <dbReference type="ChEBI" id="CHEBI:57776"/>
        <dbReference type="EC" id="2.7.7.23"/>
    </reaction>
</comment>
<name>A0A7S0PM19_9CHLO</name>
<reference evidence="7" key="1">
    <citation type="submission" date="2021-01" db="EMBL/GenBank/DDBJ databases">
        <authorList>
            <person name="Corre E."/>
            <person name="Pelletier E."/>
            <person name="Niang G."/>
            <person name="Scheremetjew M."/>
            <person name="Finn R."/>
            <person name="Kale V."/>
            <person name="Holt S."/>
            <person name="Cochrane G."/>
            <person name="Meng A."/>
            <person name="Brown T."/>
            <person name="Cohen L."/>
        </authorList>
    </citation>
    <scope>NUCLEOTIDE SEQUENCE</scope>
    <source>
        <strain evidence="7">Clade-D-RCC2572</strain>
    </source>
</reference>
<dbReference type="Gene3D" id="3.90.550.10">
    <property type="entry name" value="Spore Coat Polysaccharide Biosynthesis Protein SpsA, Chain A"/>
    <property type="match status" value="1"/>
</dbReference>
<evidence type="ECO:0000256" key="5">
    <source>
        <dbReference type="ARBA" id="ARBA00022695"/>
    </source>
</evidence>
<dbReference type="GO" id="GO:0006048">
    <property type="term" value="P:UDP-N-acetylglucosamine biosynthetic process"/>
    <property type="evidence" value="ECO:0007669"/>
    <property type="project" value="TreeGrafter"/>
</dbReference>
<dbReference type="EMBL" id="HBEW01005414">
    <property type="protein sequence ID" value="CAD8583722.1"/>
    <property type="molecule type" value="Transcribed_RNA"/>
</dbReference>
<dbReference type="PANTHER" id="PTHR11952:SF2">
    <property type="entry name" value="LD24639P"/>
    <property type="match status" value="1"/>
</dbReference>
<dbReference type="GO" id="GO:0003977">
    <property type="term" value="F:UDP-N-acetylglucosamine diphosphorylase activity"/>
    <property type="evidence" value="ECO:0007669"/>
    <property type="project" value="UniProtKB-EC"/>
</dbReference>
<dbReference type="InterPro" id="IPR029044">
    <property type="entry name" value="Nucleotide-diphossugar_trans"/>
</dbReference>
<keyword evidence="4" id="KW-0808">Transferase</keyword>
<dbReference type="PANTHER" id="PTHR11952">
    <property type="entry name" value="UDP- GLUCOSE PYROPHOSPHORYLASE"/>
    <property type="match status" value="1"/>
</dbReference>
<evidence type="ECO:0000256" key="6">
    <source>
        <dbReference type="ARBA" id="ARBA00048493"/>
    </source>
</evidence>
<evidence type="ECO:0000256" key="2">
    <source>
        <dbReference type="ARBA" id="ARBA00010401"/>
    </source>
</evidence>
<dbReference type="InterPro" id="IPR039741">
    <property type="entry name" value="UDP-sugar_pyrophosphorylase"/>
</dbReference>
<dbReference type="EC" id="2.7.7.23" evidence="3"/>
<dbReference type="Pfam" id="PF01704">
    <property type="entry name" value="UDPGP"/>
    <property type="match status" value="1"/>
</dbReference>